<reference evidence="3 4" key="1">
    <citation type="submission" date="2016-07" db="EMBL/GenBank/DDBJ databases">
        <title>Pervasive Adenine N6-methylation of Active Genes in Fungi.</title>
        <authorList>
            <consortium name="DOE Joint Genome Institute"/>
            <person name="Mondo S.J."/>
            <person name="Dannebaum R.O."/>
            <person name="Kuo R.C."/>
            <person name="Labutti K."/>
            <person name="Haridas S."/>
            <person name="Kuo A."/>
            <person name="Salamov A."/>
            <person name="Ahrendt S.R."/>
            <person name="Lipzen A."/>
            <person name="Sullivan W."/>
            <person name="Andreopoulos W.B."/>
            <person name="Clum A."/>
            <person name="Lindquist E."/>
            <person name="Daum C."/>
            <person name="Ramamoorthy G.K."/>
            <person name="Gryganskyi A."/>
            <person name="Culley D."/>
            <person name="Magnuson J.K."/>
            <person name="James T.Y."/>
            <person name="O'Malley M.A."/>
            <person name="Stajich J.E."/>
            <person name="Spatafora J.W."/>
            <person name="Visel A."/>
            <person name="Grigoriev I.V."/>
        </authorList>
    </citation>
    <scope>NUCLEOTIDE SEQUENCE [LARGE SCALE GENOMIC DNA]</scope>
    <source>
        <strain evidence="3 4">NRRL 3301</strain>
    </source>
</reference>
<feature type="domain" description="Arrestin C-terminal-like" evidence="2">
    <location>
        <begin position="249"/>
        <end position="484"/>
    </location>
</feature>
<accession>A0A1X2GN63</accession>
<dbReference type="EMBL" id="MCGT01000008">
    <property type="protein sequence ID" value="ORX57566.1"/>
    <property type="molecule type" value="Genomic_DNA"/>
</dbReference>
<comment type="caution">
    <text evidence="3">The sequence shown here is derived from an EMBL/GenBank/DDBJ whole genome shotgun (WGS) entry which is preliminary data.</text>
</comment>
<dbReference type="OrthoDB" id="2238745at2759"/>
<name>A0A1X2GN63_9FUNG</name>
<dbReference type="Pfam" id="PF00339">
    <property type="entry name" value="Arrestin_N"/>
    <property type="match status" value="1"/>
</dbReference>
<dbReference type="AlphaFoldDB" id="A0A1X2GN63"/>
<dbReference type="Proteomes" id="UP000242146">
    <property type="component" value="Unassembled WGS sequence"/>
</dbReference>
<dbReference type="InterPro" id="IPR011022">
    <property type="entry name" value="Arrestin_C-like"/>
</dbReference>
<evidence type="ECO:0000259" key="2">
    <source>
        <dbReference type="SMART" id="SM01017"/>
    </source>
</evidence>
<evidence type="ECO:0000313" key="4">
    <source>
        <dbReference type="Proteomes" id="UP000242146"/>
    </source>
</evidence>
<proteinExistence type="predicted"/>
<feature type="non-terminal residue" evidence="3">
    <location>
        <position position="1"/>
    </location>
</feature>
<gene>
    <name evidence="3" type="ORF">DM01DRAFT_1334171</name>
</gene>
<dbReference type="GO" id="GO:0030674">
    <property type="term" value="F:protein-macromolecule adaptor activity"/>
    <property type="evidence" value="ECO:0007669"/>
    <property type="project" value="TreeGrafter"/>
</dbReference>
<dbReference type="GO" id="GO:0005829">
    <property type="term" value="C:cytosol"/>
    <property type="evidence" value="ECO:0007669"/>
    <property type="project" value="TreeGrafter"/>
</dbReference>
<dbReference type="InterPro" id="IPR014752">
    <property type="entry name" value="Arrestin-like_C"/>
</dbReference>
<dbReference type="GO" id="GO:0005886">
    <property type="term" value="C:plasma membrane"/>
    <property type="evidence" value="ECO:0007669"/>
    <property type="project" value="TreeGrafter"/>
</dbReference>
<evidence type="ECO:0000256" key="1">
    <source>
        <dbReference type="SAM" id="MobiDB-lite"/>
    </source>
</evidence>
<evidence type="ECO:0000313" key="3">
    <source>
        <dbReference type="EMBL" id="ORX57566.1"/>
    </source>
</evidence>
<organism evidence="3 4">
    <name type="scientific">Hesseltinella vesiculosa</name>
    <dbReference type="NCBI Taxonomy" id="101127"/>
    <lineage>
        <taxon>Eukaryota</taxon>
        <taxon>Fungi</taxon>
        <taxon>Fungi incertae sedis</taxon>
        <taxon>Mucoromycota</taxon>
        <taxon>Mucoromycotina</taxon>
        <taxon>Mucoromycetes</taxon>
        <taxon>Mucorales</taxon>
        <taxon>Cunninghamellaceae</taxon>
        <taxon>Hesseltinella</taxon>
    </lineage>
</organism>
<protein>
    <recommendedName>
        <fullName evidence="2">Arrestin C-terminal-like domain-containing protein</fullName>
    </recommendedName>
</protein>
<dbReference type="GO" id="GO:0031625">
    <property type="term" value="F:ubiquitin protein ligase binding"/>
    <property type="evidence" value="ECO:0007669"/>
    <property type="project" value="TreeGrafter"/>
</dbReference>
<feature type="region of interest" description="Disordered" evidence="1">
    <location>
        <begin position="176"/>
        <end position="204"/>
    </location>
</feature>
<feature type="compositionally biased region" description="Low complexity" evidence="1">
    <location>
        <begin position="186"/>
        <end position="204"/>
    </location>
</feature>
<dbReference type="PANTHER" id="PTHR11188:SF17">
    <property type="entry name" value="FI21816P1"/>
    <property type="match status" value="1"/>
</dbReference>
<dbReference type="InterPro" id="IPR050357">
    <property type="entry name" value="Arrestin_domain-protein"/>
</dbReference>
<dbReference type="SMART" id="SM01017">
    <property type="entry name" value="Arrestin_C"/>
    <property type="match status" value="1"/>
</dbReference>
<sequence>MVEIVQTPSSQFRSKKPLRLVLDEPVLYIEDNPAMVRGEVIVNVAHETTIQGPIQLLFEAIQIVYPWAEIMSDRAIGKPKESRLHVIELSLMPPNTKGIMPAGIHRFPFEFPIPPTLPPTITITNRLTIFYRLIATLHKSKEADSFVGWARQTITKRKLVDISHLRLVRAINASASLPPSAPPSTAPSLSALSLTSTSSSSSSTHTPFDLWAQYNNRFSLDEQHDQLVQQCLGGRVCDNFSRPLHMLTQEHGVRYRLAVDRTAIALGTSLGLELVLQPTQHVTKIRSVYVTLEETRKYNIAMPRKDGFESPHRHRANERNKTLLKWAYAYPVIPYTIRDTSAYDSLADMTGTYDAKKNKTTLGDDYLHNVEECKLLSSLEQPFDQPHRRLTHQPPPPSLDPLALPNPMPYPPASELDHAIPLGEYFDGYFVVPVPPCGGLLHPSMNADNVKIEHWLRMVVTLEQEGHFFELSIESPIHMLDCRLVSDDEKQTILPAPPSYMDDNRAISSDIFWHQRQPITTSSQWGTCRRPCPCQIRAFHQKQHALNHTSTHNINTHEPLVQPEWGAPPLYTE</sequence>
<dbReference type="GO" id="GO:0070086">
    <property type="term" value="P:ubiquitin-dependent endocytosis"/>
    <property type="evidence" value="ECO:0007669"/>
    <property type="project" value="TreeGrafter"/>
</dbReference>
<keyword evidence="4" id="KW-1185">Reference proteome</keyword>
<dbReference type="InterPro" id="IPR011021">
    <property type="entry name" value="Arrestin-like_N"/>
</dbReference>
<dbReference type="PANTHER" id="PTHR11188">
    <property type="entry name" value="ARRESTIN DOMAIN CONTAINING PROTEIN"/>
    <property type="match status" value="1"/>
</dbReference>
<dbReference type="Gene3D" id="2.60.40.640">
    <property type="match status" value="1"/>
</dbReference>